<comment type="caution">
    <text evidence="6">The sequence shown here is derived from an EMBL/GenBank/DDBJ whole genome shotgun (WGS) entry which is preliminary data.</text>
</comment>
<dbReference type="FunFam" id="3.40.309.10:FF:000009">
    <property type="entry name" value="Aldehyde dehydrogenase A"/>
    <property type="match status" value="1"/>
</dbReference>
<feature type="domain" description="Aldehyde dehydrogenase" evidence="5">
    <location>
        <begin position="4"/>
        <end position="454"/>
    </location>
</feature>
<reference evidence="6 7" key="1">
    <citation type="journal article" date="2014" name="Antonie Van Leeuwenhoek">
        <title>Hyphomonas beringensis sp. nov. and Hyphomonas chukchiensis sp. nov., isolated from surface seawater of the Bering Sea and Chukchi Sea.</title>
        <authorList>
            <person name="Li C."/>
            <person name="Lai Q."/>
            <person name="Li G."/>
            <person name="Dong C."/>
            <person name="Wang J."/>
            <person name="Liao Y."/>
            <person name="Shao Z."/>
        </authorList>
    </citation>
    <scope>NUCLEOTIDE SEQUENCE [LARGE SCALE GENOMIC DNA]</scope>
    <source>
        <strain evidence="6 7">25B14_1</strain>
    </source>
</reference>
<evidence type="ECO:0000313" key="6">
    <source>
        <dbReference type="EMBL" id="KCZ53337.1"/>
    </source>
</evidence>
<gene>
    <name evidence="6" type="ORF">HY29_03710</name>
</gene>
<evidence type="ECO:0000259" key="5">
    <source>
        <dbReference type="Pfam" id="PF00171"/>
    </source>
</evidence>
<dbReference type="Pfam" id="PF00171">
    <property type="entry name" value="Aldedh"/>
    <property type="match status" value="1"/>
</dbReference>
<dbReference type="eggNOG" id="COG1012">
    <property type="taxonomic scope" value="Bacteria"/>
</dbReference>
<evidence type="ECO:0000256" key="1">
    <source>
        <dbReference type="ARBA" id="ARBA00009986"/>
    </source>
</evidence>
<dbReference type="PANTHER" id="PTHR11699">
    <property type="entry name" value="ALDEHYDE DEHYDROGENASE-RELATED"/>
    <property type="match status" value="1"/>
</dbReference>
<dbReference type="Gene3D" id="3.40.309.10">
    <property type="entry name" value="Aldehyde Dehydrogenase, Chain A, domain 2"/>
    <property type="match status" value="1"/>
</dbReference>
<evidence type="ECO:0000256" key="4">
    <source>
        <dbReference type="RuleBase" id="RU003345"/>
    </source>
</evidence>
<dbReference type="InterPro" id="IPR029510">
    <property type="entry name" value="Ald_DH_CS_GLU"/>
</dbReference>
<dbReference type="Proteomes" id="UP000027037">
    <property type="component" value="Unassembled WGS sequence"/>
</dbReference>
<dbReference type="GO" id="GO:0016620">
    <property type="term" value="F:oxidoreductase activity, acting on the aldehyde or oxo group of donors, NAD or NADP as acceptor"/>
    <property type="evidence" value="ECO:0007669"/>
    <property type="project" value="InterPro"/>
</dbReference>
<organism evidence="6 7">
    <name type="scientific">Hyphomonas beringensis</name>
    <dbReference type="NCBI Taxonomy" id="1280946"/>
    <lineage>
        <taxon>Bacteria</taxon>
        <taxon>Pseudomonadati</taxon>
        <taxon>Pseudomonadota</taxon>
        <taxon>Alphaproteobacteria</taxon>
        <taxon>Hyphomonadales</taxon>
        <taxon>Hyphomonadaceae</taxon>
        <taxon>Hyphomonas</taxon>
    </lineage>
</organism>
<accession>A0A062U4W3</accession>
<dbReference type="InterPro" id="IPR016162">
    <property type="entry name" value="Ald_DH_N"/>
</dbReference>
<protein>
    <recommendedName>
        <fullName evidence="5">Aldehyde dehydrogenase domain-containing protein</fullName>
    </recommendedName>
</protein>
<name>A0A062U4W3_9PROT</name>
<evidence type="ECO:0000313" key="7">
    <source>
        <dbReference type="Proteomes" id="UP000027037"/>
    </source>
</evidence>
<proteinExistence type="inferred from homology"/>
<dbReference type="Gene3D" id="3.40.605.10">
    <property type="entry name" value="Aldehyde Dehydrogenase, Chain A, domain 1"/>
    <property type="match status" value="1"/>
</dbReference>
<evidence type="ECO:0000256" key="3">
    <source>
        <dbReference type="PROSITE-ProRule" id="PRU10007"/>
    </source>
</evidence>
<keyword evidence="7" id="KW-1185">Reference proteome</keyword>
<dbReference type="RefSeq" id="WP_034797703.1">
    <property type="nucleotide sequence ID" value="NZ_AWFF01000054.1"/>
</dbReference>
<dbReference type="AlphaFoldDB" id="A0A062U4W3"/>
<dbReference type="EMBL" id="AWFF01000054">
    <property type="protein sequence ID" value="KCZ53337.1"/>
    <property type="molecule type" value="Genomic_DNA"/>
</dbReference>
<comment type="similarity">
    <text evidence="1 4">Belongs to the aldehyde dehydrogenase family.</text>
</comment>
<dbReference type="InterPro" id="IPR015590">
    <property type="entry name" value="Aldehyde_DH_dom"/>
</dbReference>
<dbReference type="InterPro" id="IPR016163">
    <property type="entry name" value="Ald_DH_C"/>
</dbReference>
<dbReference type="PROSITE" id="PS00687">
    <property type="entry name" value="ALDEHYDE_DEHYDR_GLU"/>
    <property type="match status" value="1"/>
</dbReference>
<evidence type="ECO:0000256" key="2">
    <source>
        <dbReference type="ARBA" id="ARBA00023002"/>
    </source>
</evidence>
<dbReference type="CDD" id="cd07099">
    <property type="entry name" value="ALDH_DDALDH"/>
    <property type="match status" value="1"/>
</dbReference>
<feature type="active site" evidence="3">
    <location>
        <position position="228"/>
    </location>
</feature>
<dbReference type="SUPFAM" id="SSF53720">
    <property type="entry name" value="ALDH-like"/>
    <property type="match status" value="1"/>
</dbReference>
<dbReference type="STRING" id="1280946.HY29_03710"/>
<sequence length="473" mass="51240">MPKVSVRNPRTGRNDYEVEAFSQPDVFDISYRLRQHQDDWHKYGIEERVIRLKRLATTLHRNLDSISAALELDTGRRRIARMEVEGVIASLETWTAQPNTAQEQAWTKGKSNPALKYRSQKVPYQLVGVISPWNFPLVLSMIDTIPALLAGCSVLIKPSEITPRFVSPLAEAVKEAGLSDILGFVTGDGETGKALINCVDAICFTGSVETGKKVALHAASRLIPAFLELGGKDPMIVLASSDIELSTDAALRGSVLSTGQACQSIERIYVAESIYEAFLQRLVQKAKTVRLNADDISTGELGPIIFEKQAKLLESHIRDAVDKGAAVLIGGEIRNIGGGLWMQPTVLSGVTHNMRVMTEETFGPILPVMKFSTTEEAIALANDSDFGLSASVFSGSLEESEAVGMELQAGAISLNDAALTSVFHEAEKTSFKDSGLGGSRMGLVSMERFLRSKALIANTGTPTPISAFSEEKL</sequence>
<dbReference type="PATRIC" id="fig|1280946.3.peg.2654"/>
<dbReference type="InterPro" id="IPR016161">
    <property type="entry name" value="Ald_DH/histidinol_DH"/>
</dbReference>
<keyword evidence="2 4" id="KW-0560">Oxidoreductase</keyword>